<comment type="caution">
    <text evidence="1">The sequence shown here is derived from an EMBL/GenBank/DDBJ whole genome shotgun (WGS) entry which is preliminary data.</text>
</comment>
<proteinExistence type="predicted"/>
<evidence type="ECO:0000313" key="2">
    <source>
        <dbReference type="Proteomes" id="UP001153954"/>
    </source>
</evidence>
<evidence type="ECO:0008006" key="3">
    <source>
        <dbReference type="Google" id="ProtNLM"/>
    </source>
</evidence>
<protein>
    <recommendedName>
        <fullName evidence="3">CCHC-type domain-containing protein</fullName>
    </recommendedName>
</protein>
<name>A0AAU9V513_EUPED</name>
<accession>A0AAU9V513</accession>
<reference evidence="1" key="1">
    <citation type="submission" date="2022-03" db="EMBL/GenBank/DDBJ databases">
        <authorList>
            <person name="Tunstrom K."/>
        </authorList>
    </citation>
    <scope>NUCLEOTIDE SEQUENCE</scope>
</reference>
<sequence>MGLMIDCEELNLKRAMRICQAEEIAQEGEQQMCSTSGNATYFDSVKIRGRNQEASRGWRSRLWNNKLPRTSTSWRNADDFPGLSSMTLCSSCGYSRCNKKVECPARQVKCFTCGNQGHFSRRYV</sequence>
<dbReference type="AlphaFoldDB" id="A0AAU9V513"/>
<dbReference type="Proteomes" id="UP001153954">
    <property type="component" value="Unassembled WGS sequence"/>
</dbReference>
<gene>
    <name evidence="1" type="ORF">EEDITHA_LOCUS19578</name>
</gene>
<dbReference type="EMBL" id="CAKOGL010000028">
    <property type="protein sequence ID" value="CAH2105301.1"/>
    <property type="molecule type" value="Genomic_DNA"/>
</dbReference>
<organism evidence="1 2">
    <name type="scientific">Euphydryas editha</name>
    <name type="common">Edith's checkerspot</name>
    <dbReference type="NCBI Taxonomy" id="104508"/>
    <lineage>
        <taxon>Eukaryota</taxon>
        <taxon>Metazoa</taxon>
        <taxon>Ecdysozoa</taxon>
        <taxon>Arthropoda</taxon>
        <taxon>Hexapoda</taxon>
        <taxon>Insecta</taxon>
        <taxon>Pterygota</taxon>
        <taxon>Neoptera</taxon>
        <taxon>Endopterygota</taxon>
        <taxon>Lepidoptera</taxon>
        <taxon>Glossata</taxon>
        <taxon>Ditrysia</taxon>
        <taxon>Papilionoidea</taxon>
        <taxon>Nymphalidae</taxon>
        <taxon>Nymphalinae</taxon>
        <taxon>Euphydryas</taxon>
    </lineage>
</organism>
<evidence type="ECO:0000313" key="1">
    <source>
        <dbReference type="EMBL" id="CAH2105301.1"/>
    </source>
</evidence>
<keyword evidence="2" id="KW-1185">Reference proteome</keyword>